<feature type="compositionally biased region" description="Basic residues" evidence="8">
    <location>
        <begin position="13"/>
        <end position="32"/>
    </location>
</feature>
<feature type="compositionally biased region" description="Basic residues" evidence="8">
    <location>
        <begin position="49"/>
        <end position="58"/>
    </location>
</feature>
<feature type="coiled-coil region" evidence="7">
    <location>
        <begin position="393"/>
        <end position="452"/>
    </location>
</feature>
<dbReference type="PANTHER" id="PTHR45161:SF1">
    <property type="entry name" value="CYTOSKELETON-ASSOCIATED PROTEIN 4"/>
    <property type="match status" value="1"/>
</dbReference>
<dbReference type="GO" id="GO:0005737">
    <property type="term" value="C:cytoplasm"/>
    <property type="evidence" value="ECO:0007669"/>
    <property type="project" value="UniProtKB-SubCell"/>
</dbReference>
<keyword evidence="5" id="KW-0597">Phosphoprotein</keyword>
<evidence type="ECO:0000256" key="5">
    <source>
        <dbReference type="ARBA" id="ARBA00022553"/>
    </source>
</evidence>
<evidence type="ECO:0000256" key="8">
    <source>
        <dbReference type="SAM" id="MobiDB-lite"/>
    </source>
</evidence>
<evidence type="ECO:0000256" key="6">
    <source>
        <dbReference type="ARBA" id="ARBA00023136"/>
    </source>
</evidence>
<feature type="compositionally biased region" description="Low complexity" evidence="8">
    <location>
        <begin position="118"/>
        <end position="128"/>
    </location>
</feature>
<evidence type="ECO:0000313" key="11">
    <source>
        <dbReference type="Proteomes" id="UP000283210"/>
    </source>
</evidence>
<feature type="compositionally biased region" description="Polar residues" evidence="8">
    <location>
        <begin position="91"/>
        <end position="102"/>
    </location>
</feature>
<evidence type="ECO:0000256" key="7">
    <source>
        <dbReference type="SAM" id="Coils"/>
    </source>
</evidence>
<reference evidence="10 11" key="2">
    <citation type="submission" date="2019-01" db="EMBL/GenBank/DDBJ databases">
        <title>A chromosome length genome reference of the Java medaka (oryzias javanicus).</title>
        <authorList>
            <person name="Herpin A."/>
            <person name="Takehana Y."/>
            <person name="Naruse K."/>
            <person name="Ansai S."/>
            <person name="Kawaguchi M."/>
        </authorList>
    </citation>
    <scope>NUCLEOTIDE SEQUENCE [LARGE SCALE GENOMIC DNA]</scope>
    <source>
        <strain evidence="10">RS831</strain>
        <tissue evidence="10">Whole body</tissue>
    </source>
</reference>
<keyword evidence="3" id="KW-1003">Cell membrane</keyword>
<proteinExistence type="predicted"/>
<feature type="coiled-coil region" evidence="7">
    <location>
        <begin position="333"/>
        <end position="367"/>
    </location>
</feature>
<keyword evidence="9" id="KW-1133">Transmembrane helix</keyword>
<dbReference type="GO" id="GO:0005886">
    <property type="term" value="C:plasma membrane"/>
    <property type="evidence" value="ECO:0007669"/>
    <property type="project" value="UniProtKB-SubCell"/>
</dbReference>
<evidence type="ECO:0008006" key="12">
    <source>
        <dbReference type="Google" id="ProtNLM"/>
    </source>
</evidence>
<keyword evidence="11" id="KW-1185">Reference proteome</keyword>
<evidence type="ECO:0000256" key="4">
    <source>
        <dbReference type="ARBA" id="ARBA00022490"/>
    </source>
</evidence>
<sequence>MSGDANVRGTAGARHKAYPGGHLRRGHQRRGSPGRVWICAQRTAPIRIPKTKKKKKKAPWKDTPRSLIRCRSSQWGCLSIHDGSSALIHPRSSQRGCRNTAQKSAAPAPEDAPKKPQKSSSSTANSTNGGPGGPQGPRASSGCLGLFATTLFYVALIGAAGFAAFHLQQVVEEFRHANAKHEESARHNAEMSGKMESVVQQVDSLRSVVDGLESSLGITRRELEAAVTRMKRGEVETRRVEEALQKLQNDLLKDLSDGVKEVKEARELDFSSLEKTVEERLAEVSQSITASVVEFTEAQGEVQTQLADLKARLGGIDDPTLIKQELSAIVDVVAEIKTANQAADATADSLRQQIGAVREEIQTRNREVSSFAGEIQSVRTLVQETTGSLRQSLSAAEAQVQTVKEQSEALQSGVERVTHAARSVEERADAAAAQAQKKLEDLDVRVRASEEASDSLSASLSDLTVKIESLFAKYDAHESSFASQGGAVEKIKADLKQELEAVKSSMEELRSKVSAGGEPIRSESQQVDDLEMKFQSKLDDHDDAIAALQEVLQKTSQEVAGLSESMAGAEKSSVEELRSEVAALSGEQTQLQAKDSDLDLQVEELKARLAALEESGSGVKPEQLESLRTTVGALESKAAKLEGHDEAIAAAAGRTADDHTDTPRLSEGREGRKRFIVLQKCRNVSPGWC</sequence>
<feature type="coiled-coil region" evidence="7">
    <location>
        <begin position="538"/>
        <end position="644"/>
    </location>
</feature>
<accession>A0A3S2LYV5</accession>
<keyword evidence="9" id="KW-0812">Transmembrane</keyword>
<dbReference type="EMBL" id="CM012459">
    <property type="protein sequence ID" value="RVE56650.1"/>
    <property type="molecule type" value="Genomic_DNA"/>
</dbReference>
<dbReference type="Gene3D" id="1.10.287.1490">
    <property type="match status" value="1"/>
</dbReference>
<keyword evidence="6 9" id="KW-0472">Membrane</keyword>
<gene>
    <name evidence="10" type="ORF">OJAV_G00223550</name>
</gene>
<evidence type="ECO:0000313" key="10">
    <source>
        <dbReference type="EMBL" id="RVE56650.1"/>
    </source>
</evidence>
<name>A0A3S2LYV5_ORYJA</name>
<feature type="region of interest" description="Disordered" evidence="8">
    <location>
        <begin position="1"/>
        <end position="65"/>
    </location>
</feature>
<evidence type="ECO:0000256" key="1">
    <source>
        <dbReference type="ARBA" id="ARBA00004236"/>
    </source>
</evidence>
<evidence type="ECO:0000256" key="9">
    <source>
        <dbReference type="SAM" id="Phobius"/>
    </source>
</evidence>
<evidence type="ECO:0000256" key="2">
    <source>
        <dbReference type="ARBA" id="ARBA00004496"/>
    </source>
</evidence>
<feature type="region of interest" description="Disordered" evidence="8">
    <location>
        <begin position="88"/>
        <end position="137"/>
    </location>
</feature>
<dbReference type="AlphaFoldDB" id="A0A3S2LYV5"/>
<comment type="subcellular location">
    <subcellularLocation>
        <location evidence="1">Cell membrane</location>
    </subcellularLocation>
    <subcellularLocation>
        <location evidence="2">Cytoplasm</location>
    </subcellularLocation>
</comment>
<dbReference type="PANTHER" id="PTHR45161">
    <property type="entry name" value="CYTOSKELETON-ASSOCIATED PROTEIN 4"/>
    <property type="match status" value="1"/>
</dbReference>
<organism evidence="10 11">
    <name type="scientific">Oryzias javanicus</name>
    <name type="common">Javanese ricefish</name>
    <name type="synonym">Aplocheilus javanicus</name>
    <dbReference type="NCBI Taxonomy" id="123683"/>
    <lineage>
        <taxon>Eukaryota</taxon>
        <taxon>Metazoa</taxon>
        <taxon>Chordata</taxon>
        <taxon>Craniata</taxon>
        <taxon>Vertebrata</taxon>
        <taxon>Euteleostomi</taxon>
        <taxon>Actinopterygii</taxon>
        <taxon>Neopterygii</taxon>
        <taxon>Teleostei</taxon>
        <taxon>Neoteleostei</taxon>
        <taxon>Acanthomorphata</taxon>
        <taxon>Ovalentaria</taxon>
        <taxon>Atherinomorphae</taxon>
        <taxon>Beloniformes</taxon>
        <taxon>Adrianichthyidae</taxon>
        <taxon>Oryziinae</taxon>
        <taxon>Oryzias</taxon>
    </lineage>
</organism>
<feature type="transmembrane region" description="Helical" evidence="9">
    <location>
        <begin position="144"/>
        <end position="165"/>
    </location>
</feature>
<protein>
    <recommendedName>
        <fullName evidence="12">Cytoskeleton-associated protein 4</fullName>
    </recommendedName>
</protein>
<reference evidence="10 11" key="1">
    <citation type="submission" date="2018-11" db="EMBL/GenBank/DDBJ databases">
        <authorList>
            <person name="Lopez-Roques C."/>
            <person name="Donnadieu C."/>
            <person name="Bouchez O."/>
            <person name="Klopp C."/>
            <person name="Cabau C."/>
            <person name="Zahm M."/>
        </authorList>
    </citation>
    <scope>NUCLEOTIDE SEQUENCE [LARGE SCALE GENOMIC DNA]</scope>
    <source>
        <strain evidence="10">RS831</strain>
        <tissue evidence="10">Whole body</tissue>
    </source>
</reference>
<dbReference type="Proteomes" id="UP000283210">
    <property type="component" value="Chromosome 23"/>
</dbReference>
<keyword evidence="7" id="KW-0175">Coiled coil</keyword>
<evidence type="ECO:0000256" key="3">
    <source>
        <dbReference type="ARBA" id="ARBA00022475"/>
    </source>
</evidence>
<keyword evidence="4" id="KW-0963">Cytoplasm</keyword>
<dbReference type="OrthoDB" id="9944809at2759"/>